<dbReference type="FunFam" id="3.30.160.60:FF:002343">
    <property type="entry name" value="Zinc finger protein 33A"/>
    <property type="match status" value="1"/>
</dbReference>
<evidence type="ECO:0000313" key="12">
    <source>
        <dbReference type="Ensembl" id="ENSMMDP00005017805.1"/>
    </source>
</evidence>
<keyword evidence="5" id="KW-0862">Zinc</keyword>
<dbReference type="AlphaFoldDB" id="A0A667XJ64"/>
<feature type="domain" description="C2H2-type" evidence="11">
    <location>
        <begin position="115"/>
        <end position="142"/>
    </location>
</feature>
<dbReference type="InterPro" id="IPR013087">
    <property type="entry name" value="Znf_C2H2_type"/>
</dbReference>
<dbReference type="FunFam" id="3.30.160.60:FF:000624">
    <property type="entry name" value="zinc finger protein 697"/>
    <property type="match status" value="1"/>
</dbReference>
<sequence length="287" mass="31597">HPHTITPPPPCFTVGTRHVESIRSPFLSRSFSCSFCGKTFGRKGTLRRHMINHTGEKPFSCSVCGKRFRLKEQVQAHMSQHTGEKPFSCSVCGKGFSYRGSWHTHMRCHTGLKPFSCLFCGKSFSLKGSLKIHTRIHTGEKPYSCSTCGKRFMRYSNAKKHVCVSEPPAGSSAEQMEEEPARKSDPAADEPPLSSHSSQDGDEDWPQSRGAQSGSDSLRDADGAGGQMKAGREKEFSCTVSGARPSPESLPFLRSPLFPAFTRQLPGQNAHLLPDRPRPLMAAMATR</sequence>
<dbReference type="InParanoid" id="A0A667XJ64"/>
<dbReference type="FunFam" id="3.30.160.60:FF:001732">
    <property type="entry name" value="Zgc:162936"/>
    <property type="match status" value="1"/>
</dbReference>
<keyword evidence="3" id="KW-0677">Repeat</keyword>
<accession>A0A667XJ64</accession>
<feature type="domain" description="C2H2-type" evidence="11">
    <location>
        <begin position="87"/>
        <end position="114"/>
    </location>
</feature>
<evidence type="ECO:0000259" key="11">
    <source>
        <dbReference type="PROSITE" id="PS50157"/>
    </source>
</evidence>
<keyword evidence="13" id="KW-1185">Reference proteome</keyword>
<dbReference type="SMART" id="SM00355">
    <property type="entry name" value="ZnF_C2H2"/>
    <property type="match status" value="5"/>
</dbReference>
<evidence type="ECO:0000256" key="9">
    <source>
        <dbReference type="PROSITE-ProRule" id="PRU00042"/>
    </source>
</evidence>
<evidence type="ECO:0000256" key="10">
    <source>
        <dbReference type="SAM" id="MobiDB-lite"/>
    </source>
</evidence>
<dbReference type="PANTHER" id="PTHR24394">
    <property type="entry name" value="ZINC FINGER PROTEIN"/>
    <property type="match status" value="1"/>
</dbReference>
<dbReference type="GO" id="GO:0045893">
    <property type="term" value="P:positive regulation of DNA-templated transcription"/>
    <property type="evidence" value="ECO:0007669"/>
    <property type="project" value="UniProtKB-ARBA"/>
</dbReference>
<feature type="region of interest" description="Disordered" evidence="10">
    <location>
        <begin position="268"/>
        <end position="287"/>
    </location>
</feature>
<dbReference type="InterPro" id="IPR036236">
    <property type="entry name" value="Znf_C2H2_sf"/>
</dbReference>
<dbReference type="PROSITE" id="PS00028">
    <property type="entry name" value="ZINC_FINGER_C2H2_1"/>
    <property type="match status" value="4"/>
</dbReference>
<reference evidence="12" key="2">
    <citation type="submission" date="2025-08" db="UniProtKB">
        <authorList>
            <consortium name="Ensembl"/>
        </authorList>
    </citation>
    <scope>IDENTIFICATION</scope>
</reference>
<dbReference type="GO" id="GO:0005634">
    <property type="term" value="C:nucleus"/>
    <property type="evidence" value="ECO:0007669"/>
    <property type="project" value="UniProtKB-SubCell"/>
</dbReference>
<reference evidence="12" key="3">
    <citation type="submission" date="2025-09" db="UniProtKB">
        <authorList>
            <consortium name="Ensembl"/>
        </authorList>
    </citation>
    <scope>IDENTIFICATION</scope>
</reference>
<evidence type="ECO:0000256" key="5">
    <source>
        <dbReference type="ARBA" id="ARBA00022833"/>
    </source>
</evidence>
<evidence type="ECO:0000256" key="6">
    <source>
        <dbReference type="ARBA" id="ARBA00023015"/>
    </source>
</evidence>
<dbReference type="PANTHER" id="PTHR24394:SF48">
    <property type="entry name" value="ZINC FINGER PROTEIN 771"/>
    <property type="match status" value="1"/>
</dbReference>
<evidence type="ECO:0000256" key="3">
    <source>
        <dbReference type="ARBA" id="ARBA00022737"/>
    </source>
</evidence>
<dbReference type="Pfam" id="PF13912">
    <property type="entry name" value="zf-C2H2_6"/>
    <property type="match status" value="1"/>
</dbReference>
<evidence type="ECO:0000313" key="13">
    <source>
        <dbReference type="Proteomes" id="UP000472263"/>
    </source>
</evidence>
<comment type="subcellular location">
    <subcellularLocation>
        <location evidence="1">Nucleus</location>
    </subcellularLocation>
</comment>
<keyword evidence="6" id="KW-0805">Transcription regulation</keyword>
<dbReference type="GO" id="GO:0000981">
    <property type="term" value="F:DNA-binding transcription factor activity, RNA polymerase II-specific"/>
    <property type="evidence" value="ECO:0007669"/>
    <property type="project" value="TreeGrafter"/>
</dbReference>
<feature type="region of interest" description="Disordered" evidence="10">
    <location>
        <begin position="165"/>
        <end position="248"/>
    </location>
</feature>
<dbReference type="PROSITE" id="PS50157">
    <property type="entry name" value="ZINC_FINGER_C2H2_2"/>
    <property type="match status" value="5"/>
</dbReference>
<evidence type="ECO:0000256" key="4">
    <source>
        <dbReference type="ARBA" id="ARBA00022771"/>
    </source>
</evidence>
<evidence type="ECO:0000256" key="7">
    <source>
        <dbReference type="ARBA" id="ARBA00023163"/>
    </source>
</evidence>
<dbReference type="FunFam" id="3.30.160.60:FF:000414">
    <property type="entry name" value="Zinc finger protein 398"/>
    <property type="match status" value="1"/>
</dbReference>
<keyword evidence="4 9" id="KW-0863">Zinc-finger</keyword>
<name>A0A667XJ64_9TELE</name>
<feature type="domain" description="C2H2-type" evidence="11">
    <location>
        <begin position="59"/>
        <end position="86"/>
    </location>
</feature>
<dbReference type="Pfam" id="PF00096">
    <property type="entry name" value="zf-C2H2"/>
    <property type="match status" value="4"/>
</dbReference>
<organism evidence="12 13">
    <name type="scientific">Myripristis murdjan</name>
    <name type="common">pinecone soldierfish</name>
    <dbReference type="NCBI Taxonomy" id="586833"/>
    <lineage>
        <taxon>Eukaryota</taxon>
        <taxon>Metazoa</taxon>
        <taxon>Chordata</taxon>
        <taxon>Craniata</taxon>
        <taxon>Vertebrata</taxon>
        <taxon>Euteleostomi</taxon>
        <taxon>Actinopterygii</taxon>
        <taxon>Neopterygii</taxon>
        <taxon>Teleostei</taxon>
        <taxon>Neoteleostei</taxon>
        <taxon>Acanthomorphata</taxon>
        <taxon>Holocentriformes</taxon>
        <taxon>Holocentridae</taxon>
        <taxon>Myripristis</taxon>
    </lineage>
</organism>
<dbReference type="FunFam" id="3.30.160.60:FF:001155">
    <property type="entry name" value="Zinc finger 30C"/>
    <property type="match status" value="1"/>
</dbReference>
<dbReference type="Ensembl" id="ENSMMDT00005018250.1">
    <property type="protein sequence ID" value="ENSMMDP00005017805.1"/>
    <property type="gene ID" value="ENSMMDG00005008925.1"/>
</dbReference>
<dbReference type="GO" id="GO:0043565">
    <property type="term" value="F:sequence-specific DNA binding"/>
    <property type="evidence" value="ECO:0007669"/>
    <property type="project" value="UniProtKB-ARBA"/>
</dbReference>
<keyword evidence="8" id="KW-0539">Nucleus</keyword>
<keyword evidence="2" id="KW-0479">Metal-binding</keyword>
<proteinExistence type="predicted"/>
<feature type="domain" description="C2H2-type" evidence="11">
    <location>
        <begin position="31"/>
        <end position="58"/>
    </location>
</feature>
<dbReference type="Proteomes" id="UP000472263">
    <property type="component" value="Chromosome 11"/>
</dbReference>
<evidence type="ECO:0000256" key="2">
    <source>
        <dbReference type="ARBA" id="ARBA00022723"/>
    </source>
</evidence>
<dbReference type="GO" id="GO:0005694">
    <property type="term" value="C:chromosome"/>
    <property type="evidence" value="ECO:0007669"/>
    <property type="project" value="UniProtKB-ARBA"/>
</dbReference>
<evidence type="ECO:0000256" key="1">
    <source>
        <dbReference type="ARBA" id="ARBA00004123"/>
    </source>
</evidence>
<protein>
    <recommendedName>
        <fullName evidence="11">C2H2-type domain-containing protein</fullName>
    </recommendedName>
</protein>
<reference evidence="12" key="1">
    <citation type="submission" date="2019-06" db="EMBL/GenBank/DDBJ databases">
        <authorList>
            <consortium name="Wellcome Sanger Institute Data Sharing"/>
        </authorList>
    </citation>
    <scope>NUCLEOTIDE SEQUENCE [LARGE SCALE GENOMIC DNA]</scope>
</reference>
<evidence type="ECO:0000256" key="8">
    <source>
        <dbReference type="ARBA" id="ARBA00023242"/>
    </source>
</evidence>
<dbReference type="SUPFAM" id="SSF57667">
    <property type="entry name" value="beta-beta-alpha zinc fingers"/>
    <property type="match status" value="3"/>
</dbReference>
<feature type="domain" description="C2H2-type" evidence="11">
    <location>
        <begin position="143"/>
        <end position="161"/>
    </location>
</feature>
<dbReference type="Gene3D" id="3.30.160.60">
    <property type="entry name" value="Classic Zinc Finger"/>
    <property type="match status" value="5"/>
</dbReference>
<dbReference type="GeneTree" id="ENSGT01150000286939"/>
<keyword evidence="7" id="KW-0804">Transcription</keyword>
<dbReference type="GO" id="GO:0008270">
    <property type="term" value="F:zinc ion binding"/>
    <property type="evidence" value="ECO:0007669"/>
    <property type="project" value="UniProtKB-KW"/>
</dbReference>